<accession>A0ABV7KAY7</accession>
<dbReference type="PROSITE" id="PS51007">
    <property type="entry name" value="CYTC"/>
    <property type="match status" value="1"/>
</dbReference>
<dbReference type="SUPFAM" id="SSF46626">
    <property type="entry name" value="Cytochrome c"/>
    <property type="match status" value="1"/>
</dbReference>
<keyword evidence="3 4" id="KW-0408">Iron</keyword>
<keyword evidence="7" id="KW-1185">Reference proteome</keyword>
<name>A0ABV7KAY7_9HYPH</name>
<dbReference type="Gene3D" id="2.60.40.420">
    <property type="entry name" value="Cupredoxins - blue copper proteins"/>
    <property type="match status" value="1"/>
</dbReference>
<keyword evidence="1 4" id="KW-0349">Heme</keyword>
<dbReference type="InterPro" id="IPR009056">
    <property type="entry name" value="Cyt_c-like_dom"/>
</dbReference>
<proteinExistence type="predicted"/>
<evidence type="ECO:0000256" key="2">
    <source>
        <dbReference type="ARBA" id="ARBA00022723"/>
    </source>
</evidence>
<dbReference type="Pfam" id="PF00034">
    <property type="entry name" value="Cytochrom_C"/>
    <property type="match status" value="1"/>
</dbReference>
<sequence>MDQEAFRQWLSAQMAPAKAVSTGGRDAFLTNGCGACHTIKGTEAMGVVGPDLSHVGSRATLGAGILPNNAASIRRFIIEPDKIKPGVGMPAFGMLPREEIDAIAAYLARLK</sequence>
<protein>
    <submittedName>
        <fullName evidence="6">C-type cytochrome</fullName>
    </submittedName>
</protein>
<evidence type="ECO:0000313" key="6">
    <source>
        <dbReference type="EMBL" id="MFC3204612.1"/>
    </source>
</evidence>
<dbReference type="RefSeq" id="WP_378217264.1">
    <property type="nucleotide sequence ID" value="NZ_JBHRTK010000001.1"/>
</dbReference>
<evidence type="ECO:0000256" key="3">
    <source>
        <dbReference type="ARBA" id="ARBA00023004"/>
    </source>
</evidence>
<reference evidence="7" key="1">
    <citation type="journal article" date="2019" name="Int. J. Syst. Evol. Microbiol.">
        <title>The Global Catalogue of Microorganisms (GCM) 10K type strain sequencing project: providing services to taxonomists for standard genome sequencing and annotation.</title>
        <authorList>
            <consortium name="The Broad Institute Genomics Platform"/>
            <consortium name="The Broad Institute Genome Sequencing Center for Infectious Disease"/>
            <person name="Wu L."/>
            <person name="Ma J."/>
        </authorList>
    </citation>
    <scope>NUCLEOTIDE SEQUENCE [LARGE SCALE GENOMIC DNA]</scope>
    <source>
        <strain evidence="7">KCTC 52165</strain>
    </source>
</reference>
<keyword evidence="2 4" id="KW-0479">Metal-binding</keyword>
<dbReference type="EMBL" id="JBHRTK010000001">
    <property type="protein sequence ID" value="MFC3204612.1"/>
    <property type="molecule type" value="Genomic_DNA"/>
</dbReference>
<feature type="domain" description="Cytochrome c" evidence="5">
    <location>
        <begin position="19"/>
        <end position="111"/>
    </location>
</feature>
<comment type="caution">
    <text evidence="6">The sequence shown here is derived from an EMBL/GenBank/DDBJ whole genome shotgun (WGS) entry which is preliminary data.</text>
</comment>
<gene>
    <name evidence="6" type="ORF">ACFOHJ_00055</name>
</gene>
<evidence type="ECO:0000256" key="1">
    <source>
        <dbReference type="ARBA" id="ARBA00022617"/>
    </source>
</evidence>
<dbReference type="InterPro" id="IPR008972">
    <property type="entry name" value="Cupredoxin"/>
</dbReference>
<dbReference type="Proteomes" id="UP001595583">
    <property type="component" value="Unassembled WGS sequence"/>
</dbReference>
<evidence type="ECO:0000256" key="4">
    <source>
        <dbReference type="PROSITE-ProRule" id="PRU00433"/>
    </source>
</evidence>
<dbReference type="InterPro" id="IPR036909">
    <property type="entry name" value="Cyt_c-like_dom_sf"/>
</dbReference>
<evidence type="ECO:0000313" key="7">
    <source>
        <dbReference type="Proteomes" id="UP001595583"/>
    </source>
</evidence>
<organism evidence="6 7">
    <name type="scientific">Aquamicrobium soli</name>
    <dbReference type="NCBI Taxonomy" id="1811518"/>
    <lineage>
        <taxon>Bacteria</taxon>
        <taxon>Pseudomonadati</taxon>
        <taxon>Pseudomonadota</taxon>
        <taxon>Alphaproteobacteria</taxon>
        <taxon>Hyphomicrobiales</taxon>
        <taxon>Phyllobacteriaceae</taxon>
        <taxon>Aquamicrobium</taxon>
    </lineage>
</organism>
<evidence type="ECO:0000259" key="5">
    <source>
        <dbReference type="PROSITE" id="PS51007"/>
    </source>
</evidence>